<keyword evidence="2" id="KW-1185">Reference proteome</keyword>
<evidence type="ECO:0000313" key="1">
    <source>
        <dbReference type="EMBL" id="KAJ4333083.1"/>
    </source>
</evidence>
<name>A0A9W9BXE7_9PLEO</name>
<reference evidence="1" key="1">
    <citation type="submission" date="2022-10" db="EMBL/GenBank/DDBJ databases">
        <title>Tapping the CABI collections for fungal endophytes: first genome assemblies for Collariella, Neodidymelliopsis, Ascochyta clinopodiicola, Didymella pomorum, Didymosphaeria variabile, Neocosmospora piperis and Neocucurbitaria cava.</title>
        <authorList>
            <person name="Hill R."/>
        </authorList>
    </citation>
    <scope>NUCLEOTIDE SEQUENCE</scope>
    <source>
        <strain evidence="1">IMI 360193</strain>
    </source>
</reference>
<dbReference type="EMBL" id="JAPEUV010000102">
    <property type="protein sequence ID" value="KAJ4333083.1"/>
    <property type="molecule type" value="Genomic_DNA"/>
</dbReference>
<protein>
    <submittedName>
        <fullName evidence="1">Uncharacterized protein</fullName>
    </submittedName>
</protein>
<evidence type="ECO:0000313" key="2">
    <source>
        <dbReference type="Proteomes" id="UP001140562"/>
    </source>
</evidence>
<proteinExistence type="predicted"/>
<organism evidence="1 2">
    <name type="scientific">Didymella glomerata</name>
    <dbReference type="NCBI Taxonomy" id="749621"/>
    <lineage>
        <taxon>Eukaryota</taxon>
        <taxon>Fungi</taxon>
        <taxon>Dikarya</taxon>
        <taxon>Ascomycota</taxon>
        <taxon>Pezizomycotina</taxon>
        <taxon>Dothideomycetes</taxon>
        <taxon>Pleosporomycetidae</taxon>
        <taxon>Pleosporales</taxon>
        <taxon>Pleosporineae</taxon>
        <taxon>Didymellaceae</taxon>
        <taxon>Didymella</taxon>
    </lineage>
</organism>
<comment type="caution">
    <text evidence="1">The sequence shown here is derived from an EMBL/GenBank/DDBJ whole genome shotgun (WGS) entry which is preliminary data.</text>
</comment>
<accession>A0A9W9BXE7</accession>
<dbReference type="Proteomes" id="UP001140562">
    <property type="component" value="Unassembled WGS sequence"/>
</dbReference>
<gene>
    <name evidence="1" type="ORF">N0V87_007902</name>
</gene>
<sequence length="488" mass="54878">MVNVKNVAFKVNKQTPVSQTPPQAYGTVINCRKPGGKRALKELKEVRSHSVPLTNVPGTKRRKRDDRKSEELQSQIGFTTSSPANVQAALAALREPAQPLITQKLKQVKPTRFRKGKVLEKGFDLDTWWTILTFSDPAQLLEMRQKIPSCYRFLRDNPMLWVHSRNNLYGDDMPEPPSDLDEFQYAHLRHGHGCMSCGAPSTRKTYWAFLRRWCKTCLQSKTVKEHDALISMREAGIEDVTFLRKCLPSGVFDSWGNFVGVGPASTHSLKTIYLLSQVNKLQGEVRAATEANPDGWSADVRAPMQQKAALVEERRAFARKMELWEEATRTNKASDYQAKKAARKAYFEDRASQLDPPISLKEMEACPSYRRAVAIPKEPNNTSWQQLKPKLEKEAAELRLGRATPETRLGTASASASDLRQAGGPVAVHLPTQLQTLVEFVAGTGCSQFVICRLPPVLENLVIPLFADRGDDGMWARRGPRRHEMTKT</sequence>
<dbReference type="OrthoDB" id="2322499at2759"/>
<dbReference type="AlphaFoldDB" id="A0A9W9BXE7"/>